<sequence length="1012" mass="110462">MASHGVVPDLFDDRYLQLQDVAGNVEPFPIPVPHEDYEQYITVYAIGIPLDIFTALIQDFTDRYSMETGEELWSWLVQWKVDKSEDGDRSLAFKRPRLWTDRLTVPPAPSASSPSPRLQREDKKFYKPLGRRRFDPELAKYEEVLRVLLDIFQAEPNKVPSIIEILYEFLDYYEGDGYALKCAMQKEIPNLWAFERPPVVLPHGHPKTHNNAVRDPVPGEDDEEFSERRQYGEKRFGLQAPKVDLPMSVVINMPPAGDHLARTRYHAACFKSRELALSLLKEAGMSERQIDNYVVGQKDHPMDTPEDGLGGGFKHYRTDKWFHRELLEMRGQVTKLDKSVEALMNARLDYQAQQAAHRAEVEAMDLNTATEGSSSTLQVPAPLIPHTASSAFRGNTHSISPRRNNEAFEFPEAVDPITEVPGELAPYLKSRLFSAAVSQLNVRTEEDVDGDDEMSEDEEGYADGDTSFGGSSDPMDVTPHTSVTAISPTTATLASASNSNLATYLQQLTPAQAARLAPSLLNHLRLVLARHQAARAAAQAQARDSVGTSAGISPAGTHVGPSHAGVASLPPAQAASSAAVADIAPLAAPTNAMLQISALMQPVAANTGAQGPQLLPPVVMANNPGITVTAPPTLRAQGPFPTVSQQQSLQHNSLPATQVHQHHQQRSAVSPIPNHSLLTPGLQGLSFSGTPSGSLSPTATPNRPHLTPGLRGPSANSAAANSFTSPVIATTPSPSTAAGPSSQNLPLPPPPSIGFPPPRPGIQRGSLPSPLRTSSTMATSSGRAHACSIIHPYRVRSPESSQPRTICIHFPSILLPRNTLPGGEDGDQDNDAMDTDRPKDNSGERTDALMLGIEDMNTGTIELSRAIFLSANIGSIFRRKMIDGSYQLIERYIPRFGCPPRTYTSKGKGKAPMPRGHSGHGSAYDKLMQALSFMYQHAGSTDREELLSKRWRVSPGMMAETDRGAVWEGWAVVLDRPIEMTSEERDRGALKVRPLNLDAQRMKEIEEMLEDY</sequence>
<accession>A0A6A6JEW5</accession>
<name>A0A6A6JEW5_WESOR</name>
<evidence type="ECO:0000313" key="3">
    <source>
        <dbReference type="Proteomes" id="UP000800097"/>
    </source>
</evidence>
<feature type="compositionally biased region" description="Polar residues" evidence="1">
    <location>
        <begin position="771"/>
        <end position="782"/>
    </location>
</feature>
<protein>
    <submittedName>
        <fullName evidence="2">Uncharacterized protein</fullName>
    </submittedName>
</protein>
<organism evidence="2 3">
    <name type="scientific">Westerdykella ornata</name>
    <dbReference type="NCBI Taxonomy" id="318751"/>
    <lineage>
        <taxon>Eukaryota</taxon>
        <taxon>Fungi</taxon>
        <taxon>Dikarya</taxon>
        <taxon>Ascomycota</taxon>
        <taxon>Pezizomycotina</taxon>
        <taxon>Dothideomycetes</taxon>
        <taxon>Pleosporomycetidae</taxon>
        <taxon>Pleosporales</taxon>
        <taxon>Sporormiaceae</taxon>
        <taxon>Westerdykella</taxon>
    </lineage>
</organism>
<dbReference type="OrthoDB" id="3787206at2759"/>
<feature type="compositionally biased region" description="Basic and acidic residues" evidence="1">
    <location>
        <begin position="834"/>
        <end position="845"/>
    </location>
</feature>
<feature type="compositionally biased region" description="Polar residues" evidence="1">
    <location>
        <begin position="685"/>
        <end position="701"/>
    </location>
</feature>
<reference evidence="2" key="1">
    <citation type="journal article" date="2020" name="Stud. Mycol.">
        <title>101 Dothideomycetes genomes: a test case for predicting lifestyles and emergence of pathogens.</title>
        <authorList>
            <person name="Haridas S."/>
            <person name="Albert R."/>
            <person name="Binder M."/>
            <person name="Bloem J."/>
            <person name="Labutti K."/>
            <person name="Salamov A."/>
            <person name="Andreopoulos B."/>
            <person name="Baker S."/>
            <person name="Barry K."/>
            <person name="Bills G."/>
            <person name="Bluhm B."/>
            <person name="Cannon C."/>
            <person name="Castanera R."/>
            <person name="Culley D."/>
            <person name="Daum C."/>
            <person name="Ezra D."/>
            <person name="Gonzalez J."/>
            <person name="Henrissat B."/>
            <person name="Kuo A."/>
            <person name="Liang C."/>
            <person name="Lipzen A."/>
            <person name="Lutzoni F."/>
            <person name="Magnuson J."/>
            <person name="Mondo S."/>
            <person name="Nolan M."/>
            <person name="Ohm R."/>
            <person name="Pangilinan J."/>
            <person name="Park H.-J."/>
            <person name="Ramirez L."/>
            <person name="Alfaro M."/>
            <person name="Sun H."/>
            <person name="Tritt A."/>
            <person name="Yoshinaga Y."/>
            <person name="Zwiers L.-H."/>
            <person name="Turgeon B."/>
            <person name="Goodwin S."/>
            <person name="Spatafora J."/>
            <person name="Crous P."/>
            <person name="Grigoriev I."/>
        </authorList>
    </citation>
    <scope>NUCLEOTIDE SEQUENCE</scope>
    <source>
        <strain evidence="2">CBS 379.55</strain>
    </source>
</reference>
<dbReference type="GeneID" id="54556254"/>
<evidence type="ECO:0000313" key="2">
    <source>
        <dbReference type="EMBL" id="KAF2275160.1"/>
    </source>
</evidence>
<keyword evidence="3" id="KW-1185">Reference proteome</keyword>
<feature type="compositionally biased region" description="Low complexity" evidence="1">
    <location>
        <begin position="714"/>
        <end position="745"/>
    </location>
</feature>
<feature type="region of interest" description="Disordered" evidence="1">
    <location>
        <begin position="203"/>
        <end position="223"/>
    </location>
</feature>
<feature type="compositionally biased region" description="Polar residues" evidence="1">
    <location>
        <begin position="642"/>
        <end position="659"/>
    </location>
</feature>
<feature type="region of interest" description="Disordered" evidence="1">
    <location>
        <begin position="631"/>
        <end position="783"/>
    </location>
</feature>
<feature type="compositionally biased region" description="Acidic residues" evidence="1">
    <location>
        <begin position="446"/>
        <end position="462"/>
    </location>
</feature>
<dbReference type="Proteomes" id="UP000800097">
    <property type="component" value="Unassembled WGS sequence"/>
</dbReference>
<feature type="compositionally biased region" description="Pro residues" evidence="1">
    <location>
        <begin position="746"/>
        <end position="760"/>
    </location>
</feature>
<gene>
    <name evidence="2" type="ORF">EI97DRAFT_78828</name>
</gene>
<evidence type="ECO:0000256" key="1">
    <source>
        <dbReference type="SAM" id="MobiDB-lite"/>
    </source>
</evidence>
<feature type="compositionally biased region" description="Acidic residues" evidence="1">
    <location>
        <begin position="824"/>
        <end position="833"/>
    </location>
</feature>
<dbReference type="AlphaFoldDB" id="A0A6A6JEW5"/>
<feature type="region of interest" description="Disordered" evidence="1">
    <location>
        <begin position="817"/>
        <end position="845"/>
    </location>
</feature>
<feature type="region of interest" description="Disordered" evidence="1">
    <location>
        <begin position="539"/>
        <end position="568"/>
    </location>
</feature>
<dbReference type="EMBL" id="ML986498">
    <property type="protein sequence ID" value="KAF2275160.1"/>
    <property type="molecule type" value="Genomic_DNA"/>
</dbReference>
<proteinExistence type="predicted"/>
<dbReference type="RefSeq" id="XP_033652699.1">
    <property type="nucleotide sequence ID" value="XM_033803079.1"/>
</dbReference>
<feature type="region of interest" description="Disordered" evidence="1">
    <location>
        <begin position="442"/>
        <end position="478"/>
    </location>
</feature>